<protein>
    <submittedName>
        <fullName evidence="2">Glycosyltransferase family 4 protein</fullName>
    </submittedName>
</protein>
<dbReference type="Proteomes" id="UP001500298">
    <property type="component" value="Unassembled WGS sequence"/>
</dbReference>
<dbReference type="CDD" id="cd03801">
    <property type="entry name" value="GT4_PimA-like"/>
    <property type="match status" value="1"/>
</dbReference>
<dbReference type="InterPro" id="IPR050194">
    <property type="entry name" value="Glycosyltransferase_grp1"/>
</dbReference>
<dbReference type="Gene3D" id="3.40.50.2000">
    <property type="entry name" value="Glycogen Phosphorylase B"/>
    <property type="match status" value="2"/>
</dbReference>
<dbReference type="PANTHER" id="PTHR45947:SF3">
    <property type="entry name" value="SULFOQUINOVOSYL TRANSFERASE SQD2"/>
    <property type="match status" value="1"/>
</dbReference>
<keyword evidence="3" id="KW-1185">Reference proteome</keyword>
<gene>
    <name evidence="2" type="ORF">GCM10023331_35650</name>
</gene>
<feature type="domain" description="Glycosyl transferase family 1" evidence="1">
    <location>
        <begin position="207"/>
        <end position="357"/>
    </location>
</feature>
<organism evidence="2 3">
    <name type="scientific">Algivirga pacifica</name>
    <dbReference type="NCBI Taxonomy" id="1162670"/>
    <lineage>
        <taxon>Bacteria</taxon>
        <taxon>Pseudomonadati</taxon>
        <taxon>Bacteroidota</taxon>
        <taxon>Cytophagia</taxon>
        <taxon>Cytophagales</taxon>
        <taxon>Flammeovirgaceae</taxon>
        <taxon>Algivirga</taxon>
    </lineage>
</organism>
<accession>A0ABP9DIH1</accession>
<evidence type="ECO:0000313" key="2">
    <source>
        <dbReference type="EMBL" id="GAA4847786.1"/>
    </source>
</evidence>
<dbReference type="InterPro" id="IPR001296">
    <property type="entry name" value="Glyco_trans_1"/>
</dbReference>
<evidence type="ECO:0000313" key="3">
    <source>
        <dbReference type="Proteomes" id="UP001500298"/>
    </source>
</evidence>
<dbReference type="SUPFAM" id="SSF53756">
    <property type="entry name" value="UDP-Glycosyltransferase/glycogen phosphorylase"/>
    <property type="match status" value="1"/>
</dbReference>
<name>A0ABP9DIH1_9BACT</name>
<dbReference type="Pfam" id="PF00534">
    <property type="entry name" value="Glycos_transf_1"/>
    <property type="match status" value="1"/>
</dbReference>
<reference evidence="3" key="1">
    <citation type="journal article" date="2019" name="Int. J. Syst. Evol. Microbiol.">
        <title>The Global Catalogue of Microorganisms (GCM) 10K type strain sequencing project: providing services to taxonomists for standard genome sequencing and annotation.</title>
        <authorList>
            <consortium name="The Broad Institute Genomics Platform"/>
            <consortium name="The Broad Institute Genome Sequencing Center for Infectious Disease"/>
            <person name="Wu L."/>
            <person name="Ma J."/>
        </authorList>
    </citation>
    <scope>NUCLEOTIDE SEQUENCE [LARGE SCALE GENOMIC DNA]</scope>
    <source>
        <strain evidence="3">JCM 18326</strain>
    </source>
</reference>
<dbReference type="EMBL" id="BAABJX010000057">
    <property type="protein sequence ID" value="GAA4847786.1"/>
    <property type="molecule type" value="Genomic_DNA"/>
</dbReference>
<dbReference type="PANTHER" id="PTHR45947">
    <property type="entry name" value="SULFOQUINOVOSYL TRANSFERASE SQD2"/>
    <property type="match status" value="1"/>
</dbReference>
<dbReference type="RefSeq" id="WP_345374290.1">
    <property type="nucleotide sequence ID" value="NZ_BAABJX010000057.1"/>
</dbReference>
<evidence type="ECO:0000259" key="1">
    <source>
        <dbReference type="Pfam" id="PF00534"/>
    </source>
</evidence>
<proteinExistence type="predicted"/>
<sequence>MNKQIKAIHIVNWFPNIDNPFETLFVREHVQSLAPYVAKNEVLHLEVVESEKDFVRLKHYPLEGVEGFAYRLYLTKKLARPAIKEFLTLLLLLWALRKYKVNKLFDILVFHVAYPLGTYTSLIKKVIKVPFVFLEHWTAYHFNFNMPKDTKKLDRIKRIFHHKVPLLTVSKALGEDIKSFSGAVDFPHYVLPNVVDANVFTCHAEHKENMPQYFMVNFWRTIKSPFPAFEGFRKLLKEYPNAVLRVGGYGPLWKEMEQYVQKYSLEHNIILLGKLQKSQIAKEMQGITAFVHSTSYETFSVVTAEALLCGTPVVVSKIPAVAEFVHQDNGLLIEGSTTEDWYLGLKNLFVNRHKYDRVRISQEVTEKFSKEAVGKVFAAILSDVKAR</sequence>
<comment type="caution">
    <text evidence="2">The sequence shown here is derived from an EMBL/GenBank/DDBJ whole genome shotgun (WGS) entry which is preliminary data.</text>
</comment>